<evidence type="ECO:0000313" key="2">
    <source>
        <dbReference type="EMBL" id="KAK2572784.1"/>
    </source>
</evidence>
<protein>
    <submittedName>
        <fullName evidence="2">Uncharacterized protein</fullName>
    </submittedName>
</protein>
<reference evidence="2" key="2">
    <citation type="journal article" date="2023" name="Science">
        <title>Genomic signatures of disease resistance in endangered staghorn corals.</title>
        <authorList>
            <person name="Vollmer S.V."/>
            <person name="Selwyn J.D."/>
            <person name="Despard B.A."/>
            <person name="Roesel C.L."/>
        </authorList>
    </citation>
    <scope>NUCLEOTIDE SEQUENCE</scope>
    <source>
        <strain evidence="2">K2</strain>
    </source>
</reference>
<feature type="transmembrane region" description="Helical" evidence="1">
    <location>
        <begin position="91"/>
        <end position="114"/>
    </location>
</feature>
<feature type="transmembrane region" description="Helical" evidence="1">
    <location>
        <begin position="333"/>
        <end position="355"/>
    </location>
</feature>
<keyword evidence="1" id="KW-0472">Membrane</keyword>
<gene>
    <name evidence="2" type="ORF">P5673_001770</name>
</gene>
<keyword evidence="3" id="KW-1185">Reference proteome</keyword>
<dbReference type="PANTHER" id="PTHR35313:SF1">
    <property type="entry name" value="NO EXINE FORMATION 1"/>
    <property type="match status" value="1"/>
</dbReference>
<feature type="transmembrane region" description="Helical" evidence="1">
    <location>
        <begin position="309"/>
        <end position="327"/>
    </location>
</feature>
<organism evidence="2 3">
    <name type="scientific">Acropora cervicornis</name>
    <name type="common">Staghorn coral</name>
    <dbReference type="NCBI Taxonomy" id="6130"/>
    <lineage>
        <taxon>Eukaryota</taxon>
        <taxon>Metazoa</taxon>
        <taxon>Cnidaria</taxon>
        <taxon>Anthozoa</taxon>
        <taxon>Hexacorallia</taxon>
        <taxon>Scleractinia</taxon>
        <taxon>Astrocoeniina</taxon>
        <taxon>Acroporidae</taxon>
        <taxon>Acropora</taxon>
    </lineage>
</organism>
<comment type="caution">
    <text evidence="2">The sequence shown here is derived from an EMBL/GenBank/DDBJ whole genome shotgun (WGS) entry which is preliminary data.</text>
</comment>
<feature type="transmembrane region" description="Helical" evidence="1">
    <location>
        <begin position="234"/>
        <end position="261"/>
    </location>
</feature>
<name>A0AAD9R491_ACRCE</name>
<feature type="transmembrane region" description="Helical" evidence="1">
    <location>
        <begin position="547"/>
        <end position="566"/>
    </location>
</feature>
<dbReference type="AlphaFoldDB" id="A0AAD9R491"/>
<keyword evidence="1" id="KW-1133">Transmembrane helix</keyword>
<evidence type="ECO:0000313" key="3">
    <source>
        <dbReference type="Proteomes" id="UP001249851"/>
    </source>
</evidence>
<feature type="transmembrane region" description="Helical" evidence="1">
    <location>
        <begin position="281"/>
        <end position="302"/>
    </location>
</feature>
<dbReference type="PANTHER" id="PTHR35313">
    <property type="entry name" value="NO EXINE FORMATION 1"/>
    <property type="match status" value="1"/>
</dbReference>
<sequence length="648" mass="72115">MDEPDLRQIRVVNGNNEVQIKNAVKDVYNARDVSSFIPGPCQHNKKFACVFFPCVVPLFYIGGELLFGSAVFCLLIVYLVDNTSRSRRSSLVAYVLSVLIFQLTSIYCLVPFLWKSVFNLGLLFIYNVFIVLSGGVGLLQTKQLQYEEPEFVMNMEYVLYVSYPIVGELTLAAVAGNMFSWPVAPFFCIIFGFLFLQVFYPPSKSSFSNQSVVHQAGQERPPERFILTSLEKTLLLFNLVTVPGSMFIIRLLLSGILPVFLCTCLDIREEMDFLEFSKENVAKVKLGSGVGSVILLCMLLVWSGSVAPHVLPVMIGNVVCGVFIWVTSGIDRWKGLCFANMFFVGTMLLAFYVCERLQHAGRLHSESVSFCIAVHGSKIPLCLSTIFPYQPTAAVLLPSFLLMSPALLAFLFTFLVCKLIEAPRNLSRNEALKLCIASGVATVATYDVLVLPLWFMMTHAIPSSADIAAAVVFIWGALCLKLSYQHFSHIMTAKRINVLVLCSSVLVEIIQPDFNIYRVLQAMTAYLVSLFYPLFATEQVLLSESVVLPWFILISLITLIAVLTKVINLELCSWYQRVALAVLIGFSPGLQAFVMIVTSVPQFVVSPVSSPCLGTGYEKTLGRTERKPGTEERQVTTRTLPSELLLFL</sequence>
<evidence type="ECO:0000256" key="1">
    <source>
        <dbReference type="SAM" id="Phobius"/>
    </source>
</evidence>
<feature type="transmembrane region" description="Helical" evidence="1">
    <location>
        <begin position="578"/>
        <end position="600"/>
    </location>
</feature>
<keyword evidence="1" id="KW-0812">Transmembrane</keyword>
<feature type="transmembrane region" description="Helical" evidence="1">
    <location>
        <begin position="516"/>
        <end position="535"/>
    </location>
</feature>
<feature type="transmembrane region" description="Helical" evidence="1">
    <location>
        <begin position="120"/>
        <end position="139"/>
    </location>
</feature>
<feature type="transmembrane region" description="Helical" evidence="1">
    <location>
        <begin position="179"/>
        <end position="200"/>
    </location>
</feature>
<feature type="transmembrane region" description="Helical" evidence="1">
    <location>
        <begin position="467"/>
        <end position="484"/>
    </location>
</feature>
<accession>A0AAD9R491</accession>
<feature type="transmembrane region" description="Helical" evidence="1">
    <location>
        <begin position="58"/>
        <end position="79"/>
    </location>
</feature>
<feature type="transmembrane region" description="Helical" evidence="1">
    <location>
        <begin position="432"/>
        <end position="455"/>
    </location>
</feature>
<dbReference type="Proteomes" id="UP001249851">
    <property type="component" value="Unassembled WGS sequence"/>
</dbReference>
<reference evidence="2" key="1">
    <citation type="journal article" date="2023" name="G3 (Bethesda)">
        <title>Whole genome assembly and annotation of the endangered Caribbean coral Acropora cervicornis.</title>
        <authorList>
            <person name="Selwyn J.D."/>
            <person name="Vollmer S.V."/>
        </authorList>
    </citation>
    <scope>NUCLEOTIDE SEQUENCE</scope>
    <source>
        <strain evidence="2">K2</strain>
    </source>
</reference>
<proteinExistence type="predicted"/>
<feature type="transmembrane region" description="Helical" evidence="1">
    <location>
        <begin position="395"/>
        <end position="420"/>
    </location>
</feature>
<dbReference type="EMBL" id="JARQWQ010000003">
    <property type="protein sequence ID" value="KAK2572784.1"/>
    <property type="molecule type" value="Genomic_DNA"/>
</dbReference>